<feature type="domain" description="Tail length tape measure" evidence="2">
    <location>
        <begin position="421"/>
        <end position="682"/>
    </location>
</feature>
<evidence type="ECO:0000259" key="2">
    <source>
        <dbReference type="Pfam" id="PF06120"/>
    </source>
</evidence>
<organism evidence="4">
    <name type="scientific">Salmonella enterica</name>
    <name type="common">Salmonella choleraesuis</name>
    <dbReference type="NCBI Taxonomy" id="28901"/>
    <lineage>
        <taxon>Bacteria</taxon>
        <taxon>Pseudomonadati</taxon>
        <taxon>Pseudomonadota</taxon>
        <taxon>Gammaproteobacteria</taxon>
        <taxon>Enterobacterales</taxon>
        <taxon>Enterobacteriaceae</taxon>
        <taxon>Salmonella</taxon>
    </lineage>
</organism>
<evidence type="ECO:0000256" key="1">
    <source>
        <dbReference type="SAM" id="Coils"/>
    </source>
</evidence>
<gene>
    <name evidence="4" type="ORF">D0V52_13315</name>
</gene>
<protein>
    <recommendedName>
        <fullName evidence="5">Tape measure protein</fullName>
    </recommendedName>
</protein>
<dbReference type="EMBL" id="AAGGTW010000005">
    <property type="protein sequence ID" value="EBN7903567.1"/>
    <property type="molecule type" value="Genomic_DNA"/>
</dbReference>
<dbReference type="InterPro" id="IPR009302">
    <property type="entry name" value="Tail_length_tape_measure"/>
</dbReference>
<dbReference type="Pfam" id="PF06120">
    <property type="entry name" value="Phage_HK97_TLTM"/>
    <property type="match status" value="1"/>
</dbReference>
<dbReference type="InterPro" id="IPR013491">
    <property type="entry name" value="Tape_meas_N"/>
</dbReference>
<evidence type="ECO:0000259" key="3">
    <source>
        <dbReference type="Pfam" id="PF20155"/>
    </source>
</evidence>
<evidence type="ECO:0000313" key="4">
    <source>
        <dbReference type="EMBL" id="EBN7903567.1"/>
    </source>
</evidence>
<dbReference type="Pfam" id="PF20155">
    <property type="entry name" value="TMP_3"/>
    <property type="match status" value="1"/>
</dbReference>
<keyword evidence="1" id="KW-0175">Coiled coil</keyword>
<feature type="coiled-coil region" evidence="1">
    <location>
        <begin position="549"/>
        <end position="594"/>
    </location>
</feature>
<dbReference type="AlphaFoldDB" id="A0A5U3H4J9"/>
<sequence length="1084" mass="114555">MAENVGDIEYVIKADTAQLLRADKQVVNITNSMESGFKKADKSADALNTGLTKLASTLKLVIAAGTLREMARMVQSYQEMSERVQMATSSQEEFQSVQKRLLNTANDTYRSLSEAQELYITTADSLRSMGYSTQQALDVQDSMSFAFVKNATSADRANNAISAFSKSINKGKVEADSWETIIAAIPSVIGDIATASGKTTAEIRALGSAGKLTASQLTEGLKASLDSNASAAKGMSNNLTDAGVRIKTAITEILVSFEGQTSVLQTFTNGLISAADVILEFGRDSESMAGLIDTATIAAKAFALVMAGRYAGALNTAIAGKVQSVSATRQMVTAESQAAQAALIAANATRRKAVADKEAALSAVALAQAEYNVAKGSNAEMTALTALTAEKSRARAASLALAQAESAQAAATAKAASAARAASIGMGLLRGAMSLLGGPAGIVMIAASALIYWWQSAKQAKEEAINYADSLDGVIAKMKEMNQVQLTGTLADVAKSVAAQKDHIDDLNDSVRDAQTEYDKYSGLAKQFGVEQDKNNGYVKKANEWLQTLNQRKRDVSDATDKLNRTTEQQSLIQEQLNQKARESEEAFNILANNLRNKIPGASEAAISAMASTIQVLDTLNKKAASVGKDQPAEPEESPEAKKLIQNAERRLALSKLEGEARARLQAQYDAEDAGIAKGDKLVGVLQNVYAETERVTAARKDANKETKSSDEAAQSLTRQQAALDRLNTGYADGSLELAKYDAVVALGNKASGEQIAKAEQQAESIWKIQQATKAAAEEERKRTQAGQNFTGLQGQVSPVAAVDNTYAQQKAQLDEYVQLYPQKIAEAEAVRAGIEDQYHQKRMAAMWEEWQQQSEINNMLGSAIDSLQGGATNAITGLINGTQSLQESFANIGTTILNSVVGSLVQMGIEWVKSQLMGQAAAAASLASTMAQATAAASAWAPAAMSASIATYGSAAAVGQAAYAESLLAAKGMALAGGRRYGGTVSAGNAYRVNEDGRSEIFQTAGGQQMFIPNQSGKVISADKAGGGGVQNVYFTINTTGGISDAEWAQIEAKAINISKKMALFQISDQANRPNGMIQPRRK</sequence>
<reference evidence="4" key="1">
    <citation type="submission" date="2018-08" db="EMBL/GenBank/DDBJ databases">
        <authorList>
            <consortium name="PulseNet: The National Subtyping Network for Foodborne Disease Surveillance"/>
            <person name="Tarr C.L."/>
            <person name="Trees E."/>
            <person name="Katz L.S."/>
            <person name="Carleton-Romer H.A."/>
            <person name="Stroika S."/>
            <person name="Kucerova Z."/>
            <person name="Roache K.F."/>
            <person name="Sabol A.L."/>
            <person name="Besser J."/>
            <person name="Gerner-Smidt P."/>
        </authorList>
    </citation>
    <scope>NUCLEOTIDE SEQUENCE</scope>
    <source>
        <strain evidence="4">PNUSAS045480</strain>
    </source>
</reference>
<accession>A0A5U3H4J9</accession>
<dbReference type="NCBIfam" id="TIGR02675">
    <property type="entry name" value="tape_meas_nterm"/>
    <property type="match status" value="1"/>
</dbReference>
<proteinExistence type="predicted"/>
<comment type="caution">
    <text evidence="4">The sequence shown here is derived from an EMBL/GenBank/DDBJ whole genome shotgun (WGS) entry which is preliminary data.</text>
</comment>
<name>A0A5U3H4J9_SALER</name>
<feature type="domain" description="Tape measure protein N-terminal" evidence="3">
    <location>
        <begin position="68"/>
        <end position="255"/>
    </location>
</feature>
<evidence type="ECO:0008006" key="5">
    <source>
        <dbReference type="Google" id="ProtNLM"/>
    </source>
</evidence>